<dbReference type="Pfam" id="PF04408">
    <property type="entry name" value="WHD_HA2"/>
    <property type="match status" value="1"/>
</dbReference>
<dbReference type="PROSITE" id="PS51192">
    <property type="entry name" value="HELICASE_ATP_BIND_1"/>
    <property type="match status" value="1"/>
</dbReference>
<evidence type="ECO:0000256" key="9">
    <source>
        <dbReference type="ARBA" id="ARBA00022884"/>
    </source>
</evidence>
<evidence type="ECO:0000313" key="16">
    <source>
        <dbReference type="EMBL" id="EFJ19934.1"/>
    </source>
</evidence>
<dbReference type="InParanoid" id="D8S6F3"/>
<feature type="region of interest" description="Disordered" evidence="13">
    <location>
        <begin position="264"/>
        <end position="333"/>
    </location>
</feature>
<dbReference type="InterPro" id="IPR014001">
    <property type="entry name" value="Helicase_ATP-bd"/>
</dbReference>
<keyword evidence="8" id="KW-0067">ATP-binding</keyword>
<dbReference type="SMART" id="SM00490">
    <property type="entry name" value="HELICc"/>
    <property type="match status" value="1"/>
</dbReference>
<dbReference type="PANTHER" id="PTHR18934">
    <property type="entry name" value="ATP-DEPENDENT RNA HELICASE"/>
    <property type="match status" value="1"/>
</dbReference>
<dbReference type="EMBL" id="GL377604">
    <property type="protein sequence ID" value="EFJ19934.1"/>
    <property type="molecule type" value="Genomic_DNA"/>
</dbReference>
<dbReference type="PROSITE" id="PS00690">
    <property type="entry name" value="DEAH_ATP_HELICASE"/>
    <property type="match status" value="1"/>
</dbReference>
<evidence type="ECO:0000259" key="15">
    <source>
        <dbReference type="PROSITE" id="PS51194"/>
    </source>
</evidence>
<dbReference type="HOGENOM" id="CLU_001832_1_4_1"/>
<dbReference type="Pfam" id="PF21010">
    <property type="entry name" value="HA2_C"/>
    <property type="match status" value="1"/>
</dbReference>
<dbReference type="Gene3D" id="1.20.120.1080">
    <property type="match status" value="1"/>
</dbReference>
<dbReference type="Pfam" id="PF00271">
    <property type="entry name" value="Helicase_C"/>
    <property type="match status" value="1"/>
</dbReference>
<dbReference type="STRING" id="88036.D8S6F3"/>
<dbReference type="SMART" id="SM00847">
    <property type="entry name" value="HA2"/>
    <property type="match status" value="1"/>
</dbReference>
<sequence length="1426" mass="158750">MAPKQRGVALVRLSAEEEKALSRIVGNVASKSSSSGGEIVDKKQAVKKLRKIYDSLGNEGFTAEQIELALAAIPLSNVTLETALDWLCLNIHPNELPLKFSTGFSLNAFSPGGSIQVLASSQGDSSKSSESIREKSDFTDLLQLNAKEKRKTSENDADKDWIRQYVAQQEESDLSDWEERVDGKFSRHRVSAFYKIALAFVSAKQAASEAKARGDKQRQSEAGKTIRDLKEKMLSLGMRFYARILLTIFLSGLNEDDLVSSVEARTASSDQPIEDEVTSVGQPSEDQAAASVQPSEDQVAPIATIDQESSLVDAGRDSENKQQLTEHSDDKAVEDEENLGGMFDEESAQAVSIPQTLLKLQKKEEIKPWGMKDSRGDKSKRKKVRTYAVNEPQKFPRAILQQYCQKNGWEAPKFEKLAAQQGAYNYAITVFRPRVGRGKQKKGGGPVTFSFPDADLFSTVSEAQDAVATWSLFSLFPEAPIYLELVEPFRSMWLRWHEQALFLSLKDQEFLLTRLYVLRRALQNLSNRLSSFVSARVSGRQVSPCYQEDLANARVLADHDAVSSHLKLIQERKLKDKKYQAMLSARHSLPIASVKETILQHLVTSNVLVVSGETGSGKTTQVPQYILDDMIAAGHGSSCKIICTQPRRIAAISVSERVASERCEAGPGEAGSTVGYQVRLDASWTDDTRLFFCTTGILLRRLASDPDLCDVSHVVVDEVHERTVLGDFLISLLRDLVAKRNEDKMNPLKVILMSATLDADRFSQYFGGCPVVVATGRTYPVQTFYLEDIYEQLEYRLSSDNPAALQNYSSHDKRASQNVVDKNRGRQDLARMGWGDDQILESRPVNPLYEESLYRKYSENTRKNLANVNEDVIDYELLEDLIMHINETGDPGALLVFLPGMPEILQLLDRLMVLKTFSGPAAEWLLPLHSSVAPADQRKVFQVPPRGIRKIVLATNIAETSVTIEDVVHVIDCGKHKENRFEPRRRMSRMMEAWISQANARQRRGRAGRVKAGNCYCFYTESRFDKLMRPFQLPEMLRVPLVELCLQIKLLSVENVASFLEKALDPPKTEAVESALSILREVGALTEEEYLTPLGSHLAALPVDVHIGKMLLYGALLGCLSPVLTIAAYLSHKSPFVAPLGQRDAAERAKHAFGDSAAEKSTIASGRQSDHLVIVAAYENWRRLVTQGGARAARQFCDASFLSMPVLNMLREMRLQFAKLLKDIGFISKGDNRAADIDKCLDEINQPFNQNAQSASVIKAVLCAGLYPNVATMMEESVKAGHANALNQRAGLASEKNPRWTDGRREVYVHPSSINSKVKEFQHPFLVFHEKVETSRVYLRDTTVLSPFALLLFGGSIKVQHQVGYATVDDWMKIDVPARTAVLFKELRSSLDLLLSELTKSPQGLSSARGKEVVNSVLKLLVLVEQ</sequence>
<reference evidence="16 17" key="1">
    <citation type="journal article" date="2011" name="Science">
        <title>The Selaginella genome identifies genetic changes associated with the evolution of vascular plants.</title>
        <authorList>
            <person name="Banks J.A."/>
            <person name="Nishiyama T."/>
            <person name="Hasebe M."/>
            <person name="Bowman J.L."/>
            <person name="Gribskov M."/>
            <person name="dePamphilis C."/>
            <person name="Albert V.A."/>
            <person name="Aono N."/>
            <person name="Aoyama T."/>
            <person name="Ambrose B.A."/>
            <person name="Ashton N.W."/>
            <person name="Axtell M.J."/>
            <person name="Barker E."/>
            <person name="Barker M.S."/>
            <person name="Bennetzen J.L."/>
            <person name="Bonawitz N.D."/>
            <person name="Chapple C."/>
            <person name="Cheng C."/>
            <person name="Correa L.G."/>
            <person name="Dacre M."/>
            <person name="DeBarry J."/>
            <person name="Dreyer I."/>
            <person name="Elias M."/>
            <person name="Engstrom E.M."/>
            <person name="Estelle M."/>
            <person name="Feng L."/>
            <person name="Finet C."/>
            <person name="Floyd S.K."/>
            <person name="Frommer W.B."/>
            <person name="Fujita T."/>
            <person name="Gramzow L."/>
            <person name="Gutensohn M."/>
            <person name="Harholt J."/>
            <person name="Hattori M."/>
            <person name="Heyl A."/>
            <person name="Hirai T."/>
            <person name="Hiwatashi Y."/>
            <person name="Ishikawa M."/>
            <person name="Iwata M."/>
            <person name="Karol K.G."/>
            <person name="Koehler B."/>
            <person name="Kolukisaoglu U."/>
            <person name="Kubo M."/>
            <person name="Kurata T."/>
            <person name="Lalonde S."/>
            <person name="Li K."/>
            <person name="Li Y."/>
            <person name="Litt A."/>
            <person name="Lyons E."/>
            <person name="Manning G."/>
            <person name="Maruyama T."/>
            <person name="Michael T.P."/>
            <person name="Mikami K."/>
            <person name="Miyazaki S."/>
            <person name="Morinaga S."/>
            <person name="Murata T."/>
            <person name="Mueller-Roeber B."/>
            <person name="Nelson D.R."/>
            <person name="Obara M."/>
            <person name="Oguri Y."/>
            <person name="Olmstead R.G."/>
            <person name="Onodera N."/>
            <person name="Petersen B.L."/>
            <person name="Pils B."/>
            <person name="Prigge M."/>
            <person name="Rensing S.A."/>
            <person name="Riano-Pachon D.M."/>
            <person name="Roberts A.W."/>
            <person name="Sato Y."/>
            <person name="Scheller H.V."/>
            <person name="Schulz B."/>
            <person name="Schulz C."/>
            <person name="Shakirov E.V."/>
            <person name="Shibagaki N."/>
            <person name="Shinohara N."/>
            <person name="Shippen D.E."/>
            <person name="Soerensen I."/>
            <person name="Sotooka R."/>
            <person name="Sugimoto N."/>
            <person name="Sugita M."/>
            <person name="Sumikawa N."/>
            <person name="Tanurdzic M."/>
            <person name="Theissen G."/>
            <person name="Ulvskov P."/>
            <person name="Wakazuki S."/>
            <person name="Weng J.K."/>
            <person name="Willats W.W."/>
            <person name="Wipf D."/>
            <person name="Wolf P.G."/>
            <person name="Yang L."/>
            <person name="Zimmer A.D."/>
            <person name="Zhu Q."/>
            <person name="Mitros T."/>
            <person name="Hellsten U."/>
            <person name="Loque D."/>
            <person name="Otillar R."/>
            <person name="Salamov A."/>
            <person name="Schmutz J."/>
            <person name="Shapiro H."/>
            <person name="Lindquist E."/>
            <person name="Lucas S."/>
            <person name="Rokhsar D."/>
            <person name="Grigoriev I.V."/>
        </authorList>
    </citation>
    <scope>NUCLEOTIDE SEQUENCE [LARGE SCALE GENOMIC DNA]</scope>
</reference>
<dbReference type="Proteomes" id="UP000001514">
    <property type="component" value="Unassembled WGS sequence"/>
</dbReference>
<dbReference type="InterPro" id="IPR002464">
    <property type="entry name" value="DNA/RNA_helicase_DEAH_CS"/>
</dbReference>
<dbReference type="SMART" id="SM00487">
    <property type="entry name" value="DEXDc"/>
    <property type="match status" value="1"/>
</dbReference>
<evidence type="ECO:0000256" key="6">
    <source>
        <dbReference type="ARBA" id="ARBA00022801"/>
    </source>
</evidence>
<dbReference type="Pfam" id="PF07717">
    <property type="entry name" value="OB_NTP_bind"/>
    <property type="match status" value="1"/>
</dbReference>
<evidence type="ECO:0000256" key="7">
    <source>
        <dbReference type="ARBA" id="ARBA00022806"/>
    </source>
</evidence>
<keyword evidence="6" id="KW-0378">Hydrolase</keyword>
<dbReference type="InterPro" id="IPR011545">
    <property type="entry name" value="DEAD/DEAH_box_helicase_dom"/>
</dbReference>
<evidence type="ECO:0000259" key="14">
    <source>
        <dbReference type="PROSITE" id="PS51192"/>
    </source>
</evidence>
<feature type="compositionally biased region" description="Polar residues" evidence="13">
    <location>
        <begin position="279"/>
        <end position="296"/>
    </location>
</feature>
<dbReference type="GO" id="GO:0009507">
    <property type="term" value="C:chloroplast"/>
    <property type="evidence" value="ECO:0007669"/>
    <property type="project" value="UniProtKB-SubCell"/>
</dbReference>
<evidence type="ECO:0000256" key="3">
    <source>
        <dbReference type="ARBA" id="ARBA00022528"/>
    </source>
</evidence>
<dbReference type="OMA" id="SWFANMS"/>
<dbReference type="GO" id="GO:0003723">
    <property type="term" value="F:RNA binding"/>
    <property type="evidence" value="ECO:0000318"/>
    <property type="project" value="GO_Central"/>
</dbReference>
<keyword evidence="5" id="KW-0547">Nucleotide-binding</keyword>
<dbReference type="Pfam" id="PF24899">
    <property type="entry name" value="UBA_DHX29"/>
    <property type="match status" value="1"/>
</dbReference>
<feature type="domain" description="Helicase ATP-binding" evidence="14">
    <location>
        <begin position="599"/>
        <end position="775"/>
    </location>
</feature>
<dbReference type="FunFam" id="3.40.50.300:FF:000819">
    <property type="entry name" value="ATP dependent RNA helicase, putative"/>
    <property type="match status" value="1"/>
</dbReference>
<dbReference type="FunCoup" id="D8S6F3">
    <property type="interactions" value="4377"/>
</dbReference>
<name>D8S6F3_SELML</name>
<gene>
    <name evidence="16" type="ORF">SELMODRAFT_177444</name>
</gene>
<evidence type="ECO:0000256" key="4">
    <source>
        <dbReference type="ARBA" id="ARBA00022640"/>
    </source>
</evidence>
<evidence type="ECO:0000313" key="17">
    <source>
        <dbReference type="Proteomes" id="UP000001514"/>
    </source>
</evidence>
<keyword evidence="4" id="KW-0934">Plastid</keyword>
<evidence type="ECO:0000256" key="2">
    <source>
        <dbReference type="ARBA" id="ARBA00012552"/>
    </source>
</evidence>
<dbReference type="GO" id="GO:0016787">
    <property type="term" value="F:hydrolase activity"/>
    <property type="evidence" value="ECO:0007669"/>
    <property type="project" value="UniProtKB-KW"/>
</dbReference>
<dbReference type="SUPFAM" id="SSF52540">
    <property type="entry name" value="P-loop containing nucleoside triphosphate hydrolases"/>
    <property type="match status" value="1"/>
</dbReference>
<keyword evidence="10" id="KW-0809">Transit peptide</keyword>
<evidence type="ECO:0000256" key="5">
    <source>
        <dbReference type="ARBA" id="ARBA00022741"/>
    </source>
</evidence>
<feature type="domain" description="Helicase C-terminal" evidence="15">
    <location>
        <begin position="877"/>
        <end position="1052"/>
    </location>
</feature>
<dbReference type="InterPro" id="IPR059023">
    <property type="entry name" value="RNA_hel_CTD"/>
</dbReference>
<evidence type="ECO:0000256" key="11">
    <source>
        <dbReference type="ARBA" id="ARBA00047984"/>
    </source>
</evidence>
<dbReference type="Gene3D" id="3.40.50.300">
    <property type="entry name" value="P-loop containing nucleotide triphosphate hydrolases"/>
    <property type="match status" value="2"/>
</dbReference>
<evidence type="ECO:0000256" key="13">
    <source>
        <dbReference type="SAM" id="MobiDB-lite"/>
    </source>
</evidence>
<evidence type="ECO:0000256" key="10">
    <source>
        <dbReference type="ARBA" id="ARBA00022946"/>
    </source>
</evidence>
<dbReference type="CDD" id="cd17917">
    <property type="entry name" value="DEXHc_RHA-like"/>
    <property type="match status" value="1"/>
</dbReference>
<comment type="subcellular location">
    <subcellularLocation>
        <location evidence="1">Plastid</location>
        <location evidence="1">Chloroplast</location>
    </subcellularLocation>
</comment>
<dbReference type="KEGG" id="smo:SELMODRAFT_177444"/>
<dbReference type="InterPro" id="IPR007502">
    <property type="entry name" value="Helicase-assoc_dom"/>
</dbReference>
<dbReference type="Gramene" id="EFJ19934">
    <property type="protein sequence ID" value="EFJ19934"/>
    <property type="gene ID" value="SELMODRAFT_177444"/>
</dbReference>
<dbReference type="InterPro" id="IPR001650">
    <property type="entry name" value="Helicase_C-like"/>
</dbReference>
<dbReference type="EC" id="3.6.4.13" evidence="2"/>
<keyword evidence="9" id="KW-0694">RNA-binding</keyword>
<keyword evidence="17" id="KW-1185">Reference proteome</keyword>
<dbReference type="PROSITE" id="PS51194">
    <property type="entry name" value="HELICASE_CTER"/>
    <property type="match status" value="1"/>
</dbReference>
<dbReference type="GO" id="GO:0003724">
    <property type="term" value="F:RNA helicase activity"/>
    <property type="evidence" value="ECO:0007669"/>
    <property type="project" value="UniProtKB-EC"/>
</dbReference>
<keyword evidence="7" id="KW-0347">Helicase</keyword>
<dbReference type="FunFam" id="1.20.120.1080:FF:000002">
    <property type="entry name" value="Putative ATP-dependent RNA helicase DHX36"/>
    <property type="match status" value="1"/>
</dbReference>
<evidence type="ECO:0000256" key="12">
    <source>
        <dbReference type="ARBA" id="ARBA00060772"/>
    </source>
</evidence>
<dbReference type="eggNOG" id="KOG0920">
    <property type="taxonomic scope" value="Eukaryota"/>
</dbReference>
<dbReference type="InterPro" id="IPR011709">
    <property type="entry name" value="DEAD-box_helicase_OB_fold"/>
</dbReference>
<dbReference type="CDD" id="cd18791">
    <property type="entry name" value="SF2_C_RHA"/>
    <property type="match status" value="1"/>
</dbReference>
<proteinExistence type="inferred from homology"/>
<evidence type="ECO:0000256" key="8">
    <source>
        <dbReference type="ARBA" id="ARBA00022840"/>
    </source>
</evidence>
<organism evidence="17">
    <name type="scientific">Selaginella moellendorffii</name>
    <name type="common">Spikemoss</name>
    <dbReference type="NCBI Taxonomy" id="88036"/>
    <lineage>
        <taxon>Eukaryota</taxon>
        <taxon>Viridiplantae</taxon>
        <taxon>Streptophyta</taxon>
        <taxon>Embryophyta</taxon>
        <taxon>Tracheophyta</taxon>
        <taxon>Lycopodiopsida</taxon>
        <taxon>Selaginellales</taxon>
        <taxon>Selaginellaceae</taxon>
        <taxon>Selaginella</taxon>
    </lineage>
</organism>
<comment type="catalytic activity">
    <reaction evidence="11">
        <text>ATP + H2O = ADP + phosphate + H(+)</text>
        <dbReference type="Rhea" id="RHEA:13065"/>
        <dbReference type="ChEBI" id="CHEBI:15377"/>
        <dbReference type="ChEBI" id="CHEBI:15378"/>
        <dbReference type="ChEBI" id="CHEBI:30616"/>
        <dbReference type="ChEBI" id="CHEBI:43474"/>
        <dbReference type="ChEBI" id="CHEBI:456216"/>
        <dbReference type="EC" id="3.6.4.13"/>
    </reaction>
</comment>
<evidence type="ECO:0000256" key="1">
    <source>
        <dbReference type="ARBA" id="ARBA00004229"/>
    </source>
</evidence>
<dbReference type="InterPro" id="IPR056890">
    <property type="entry name" value="UBA_DHX29-like"/>
</dbReference>
<dbReference type="InterPro" id="IPR048333">
    <property type="entry name" value="HA2_WH"/>
</dbReference>
<protein>
    <recommendedName>
        <fullName evidence="2">RNA helicase</fullName>
        <ecNumber evidence="2">3.6.4.13</ecNumber>
    </recommendedName>
</protein>
<dbReference type="PANTHER" id="PTHR18934:SF246">
    <property type="entry name" value="DEXH-BOX ATP-DEPENDENT RNA HELICASE DEXH4, CHLOROPLASTIC-RELATED"/>
    <property type="match status" value="1"/>
</dbReference>
<keyword evidence="3" id="KW-0150">Chloroplast</keyword>
<accession>D8S6F3</accession>
<dbReference type="InterPro" id="IPR027417">
    <property type="entry name" value="P-loop_NTPase"/>
</dbReference>
<dbReference type="GO" id="GO:0005524">
    <property type="term" value="F:ATP binding"/>
    <property type="evidence" value="ECO:0007669"/>
    <property type="project" value="UniProtKB-KW"/>
</dbReference>
<comment type="similarity">
    <text evidence="12">Belongs to the DExH box helicase family.</text>
</comment>
<dbReference type="FunFam" id="3.40.50.300:FF:000500">
    <property type="entry name" value="ATP-dependent RNA helicase DHX29"/>
    <property type="match status" value="1"/>
</dbReference>
<dbReference type="GO" id="GO:0004386">
    <property type="term" value="F:helicase activity"/>
    <property type="evidence" value="ECO:0000318"/>
    <property type="project" value="GO_Central"/>
</dbReference>
<feature type="compositionally biased region" description="Basic and acidic residues" evidence="13">
    <location>
        <begin position="314"/>
        <end position="331"/>
    </location>
</feature>
<dbReference type="Pfam" id="PF00270">
    <property type="entry name" value="DEAD"/>
    <property type="match status" value="1"/>
</dbReference>
<dbReference type="Pfam" id="PF26026">
    <property type="entry name" value="RNA_hel_CTD"/>
    <property type="match status" value="1"/>
</dbReference>